<dbReference type="PANTHER" id="PTHR46847:SF1">
    <property type="entry name" value="D-ALLOSE-BINDING PERIPLASMIC PROTEIN-RELATED"/>
    <property type="match status" value="1"/>
</dbReference>
<dbReference type="Proteomes" id="UP000054526">
    <property type="component" value="Unassembled WGS sequence"/>
</dbReference>
<evidence type="ECO:0000256" key="4">
    <source>
        <dbReference type="SAM" id="SignalP"/>
    </source>
</evidence>
<sequence length="314" mass="33670">MKRLLATIMALALVFAMTACATKDSGSSKDLIGISVPQAPTGWVAAVQYYADKTAKELGMNYKLLASADPNEQASQIDDLINMKPKIIILFPHNDQVAVAAQKIMDAGITLINYDRTINPAKPDYYLAGDNYGIGVEGAKYIAEKLGNKGDVIINGIAAYGDAVNGARVKGFKETIAKVAPDIKIIGEYDSPNGAPESGLKTMTDALQANKKIDGVFSIDDELSVGLYQAIKEQNRTDIKVMTGGGGAQSYFKLMPTTDIWLASALYSPNMIIDCVKMADAILKGETPKAETIVPSKIVDKNNVKDYIDASSPY</sequence>
<gene>
    <name evidence="6" type="ORF">SD71_04785</name>
</gene>
<dbReference type="Pfam" id="PF13407">
    <property type="entry name" value="Peripla_BP_4"/>
    <property type="match status" value="1"/>
</dbReference>
<keyword evidence="7" id="KW-1185">Reference proteome</keyword>
<dbReference type="EMBL" id="JXAL01000003">
    <property type="protein sequence ID" value="KIL37004.1"/>
    <property type="molecule type" value="Genomic_DNA"/>
</dbReference>
<dbReference type="SUPFAM" id="SSF53822">
    <property type="entry name" value="Periplasmic binding protein-like I"/>
    <property type="match status" value="1"/>
</dbReference>
<evidence type="ECO:0000256" key="3">
    <source>
        <dbReference type="ARBA" id="ARBA00022729"/>
    </source>
</evidence>
<evidence type="ECO:0000259" key="5">
    <source>
        <dbReference type="Pfam" id="PF13407"/>
    </source>
</evidence>
<evidence type="ECO:0000313" key="7">
    <source>
        <dbReference type="Proteomes" id="UP000054526"/>
    </source>
</evidence>
<evidence type="ECO:0000313" key="6">
    <source>
        <dbReference type="EMBL" id="KIL37004.1"/>
    </source>
</evidence>
<protein>
    <recommendedName>
        <fullName evidence="5">Periplasmic binding protein domain-containing protein</fullName>
    </recommendedName>
</protein>
<keyword evidence="3 4" id="KW-0732">Signal</keyword>
<dbReference type="RefSeq" id="WP_041060322.1">
    <property type="nucleotide sequence ID" value="NZ_JXAL01000003.1"/>
</dbReference>
<proteinExistence type="inferred from homology"/>
<dbReference type="Gene3D" id="3.40.50.2300">
    <property type="match status" value="2"/>
</dbReference>
<feature type="chain" id="PRO_5045991736" description="Periplasmic binding protein domain-containing protein" evidence="4">
    <location>
        <begin position="22"/>
        <end position="314"/>
    </location>
</feature>
<dbReference type="PROSITE" id="PS51257">
    <property type="entry name" value="PROKAR_LIPOPROTEIN"/>
    <property type="match status" value="1"/>
</dbReference>
<comment type="caution">
    <text evidence="6">The sequence shown here is derived from an EMBL/GenBank/DDBJ whole genome shotgun (WGS) entry which is preliminary data.</text>
</comment>
<accession>A0ABR5A7G7</accession>
<organism evidence="6 7">
    <name type="scientific">Cohnella kolymensis</name>
    <dbReference type="NCBI Taxonomy" id="1590652"/>
    <lineage>
        <taxon>Bacteria</taxon>
        <taxon>Bacillati</taxon>
        <taxon>Bacillota</taxon>
        <taxon>Bacilli</taxon>
        <taxon>Bacillales</taxon>
        <taxon>Paenibacillaceae</taxon>
        <taxon>Cohnella</taxon>
    </lineage>
</organism>
<comment type="similarity">
    <text evidence="2">Belongs to the bacterial solute-binding protein 2 family.</text>
</comment>
<name>A0ABR5A7G7_9BACL</name>
<feature type="signal peptide" evidence="4">
    <location>
        <begin position="1"/>
        <end position="21"/>
    </location>
</feature>
<reference evidence="6 7" key="1">
    <citation type="submission" date="2014-12" db="EMBL/GenBank/DDBJ databases">
        <title>Draft genome sequence of Cohnella kolymensis strain B-2846.</title>
        <authorList>
            <person name="Karlyshev A.V."/>
            <person name="Kudryashova E.B."/>
        </authorList>
    </citation>
    <scope>NUCLEOTIDE SEQUENCE [LARGE SCALE GENOMIC DNA]</scope>
    <source>
        <strain evidence="6 7">VKM B-2846</strain>
    </source>
</reference>
<dbReference type="InterPro" id="IPR028082">
    <property type="entry name" value="Peripla_BP_I"/>
</dbReference>
<dbReference type="InterPro" id="IPR025997">
    <property type="entry name" value="SBP_2_dom"/>
</dbReference>
<evidence type="ECO:0000256" key="2">
    <source>
        <dbReference type="ARBA" id="ARBA00007639"/>
    </source>
</evidence>
<comment type="subcellular location">
    <subcellularLocation>
        <location evidence="1">Cell envelope</location>
    </subcellularLocation>
</comment>
<feature type="domain" description="Periplasmic binding protein" evidence="5">
    <location>
        <begin position="32"/>
        <end position="286"/>
    </location>
</feature>
<evidence type="ECO:0000256" key="1">
    <source>
        <dbReference type="ARBA" id="ARBA00004196"/>
    </source>
</evidence>
<dbReference type="PANTHER" id="PTHR46847">
    <property type="entry name" value="D-ALLOSE-BINDING PERIPLASMIC PROTEIN-RELATED"/>
    <property type="match status" value="1"/>
</dbReference>